<sequence length="99" mass="10725">MGLMMKNERDKNGHVGFRPREEEGRTLQEEEPRDPRGEEIVDPNVVVILGLDAVKVEDAAKGVEETEENECGEGEGPKEVEGGGREGADGVAEGEGVRH</sequence>
<reference evidence="2" key="1">
    <citation type="submission" date="2020-02" db="EMBL/GenBank/DDBJ databases">
        <authorList>
            <person name="Scholz U."/>
            <person name="Mascher M."/>
            <person name="Fiebig A."/>
        </authorList>
    </citation>
    <scope>NUCLEOTIDE SEQUENCE</scope>
</reference>
<organism evidence="2 3">
    <name type="scientific">Spirodela intermedia</name>
    <name type="common">Intermediate duckweed</name>
    <dbReference type="NCBI Taxonomy" id="51605"/>
    <lineage>
        <taxon>Eukaryota</taxon>
        <taxon>Viridiplantae</taxon>
        <taxon>Streptophyta</taxon>
        <taxon>Embryophyta</taxon>
        <taxon>Tracheophyta</taxon>
        <taxon>Spermatophyta</taxon>
        <taxon>Magnoliopsida</taxon>
        <taxon>Liliopsida</taxon>
        <taxon>Araceae</taxon>
        <taxon>Lemnoideae</taxon>
        <taxon>Spirodela</taxon>
    </lineage>
</organism>
<gene>
    <name evidence="2" type="ORF">SI8410_15019073</name>
</gene>
<dbReference type="Proteomes" id="UP000663760">
    <property type="component" value="Chromosome 15"/>
</dbReference>
<name>A0A7I8LGK8_SPIIN</name>
<feature type="region of interest" description="Disordered" evidence="1">
    <location>
        <begin position="60"/>
        <end position="99"/>
    </location>
</feature>
<protein>
    <submittedName>
        <fullName evidence="2">Uncharacterized protein</fullName>
    </submittedName>
</protein>
<evidence type="ECO:0000313" key="3">
    <source>
        <dbReference type="Proteomes" id="UP000663760"/>
    </source>
</evidence>
<dbReference type="AlphaFoldDB" id="A0A7I8LGK8"/>
<keyword evidence="3" id="KW-1185">Reference proteome</keyword>
<feature type="compositionally biased region" description="Basic and acidic residues" evidence="1">
    <location>
        <begin position="1"/>
        <end position="39"/>
    </location>
</feature>
<evidence type="ECO:0000313" key="2">
    <source>
        <dbReference type="EMBL" id="CAA7408395.1"/>
    </source>
</evidence>
<accession>A0A7I8LGK8</accession>
<feature type="region of interest" description="Disordered" evidence="1">
    <location>
        <begin position="1"/>
        <end position="41"/>
    </location>
</feature>
<feature type="compositionally biased region" description="Basic and acidic residues" evidence="1">
    <location>
        <begin position="75"/>
        <end position="88"/>
    </location>
</feature>
<dbReference type="EMBL" id="LR746278">
    <property type="protein sequence ID" value="CAA7408395.1"/>
    <property type="molecule type" value="Genomic_DNA"/>
</dbReference>
<evidence type="ECO:0000256" key="1">
    <source>
        <dbReference type="SAM" id="MobiDB-lite"/>
    </source>
</evidence>
<proteinExistence type="predicted"/>